<protein>
    <submittedName>
        <fullName evidence="1">Uncharacterized protein</fullName>
    </submittedName>
</protein>
<proteinExistence type="predicted"/>
<dbReference type="RefSeq" id="WP_014297230.1">
    <property type="nucleotide sequence ID" value="NC_016751.1"/>
</dbReference>
<evidence type="ECO:0000313" key="1">
    <source>
        <dbReference type="EMBL" id="AEX86159.1"/>
    </source>
</evidence>
<reference evidence="1 2" key="1">
    <citation type="journal article" date="2012" name="J. Bacteriol.">
        <title>Complete Genome Sequence of the Thermophilic, Piezophilic, Heterotrophic Bacterium Marinitoga piezophila KA3.</title>
        <authorList>
            <person name="Lucas S."/>
            <person name="Han J."/>
            <person name="Lapidus A."/>
            <person name="Cheng J.F."/>
            <person name="Goodwin L.A."/>
            <person name="Pitluck S."/>
            <person name="Peters L."/>
            <person name="Mikhailova N."/>
            <person name="Teshima H."/>
            <person name="Detter J.C."/>
            <person name="Han C."/>
            <person name="Tapia R."/>
            <person name="Land M."/>
            <person name="Hauser L."/>
            <person name="Kyrpides N.C."/>
            <person name="Ivanova N."/>
            <person name="Pagani I."/>
            <person name="Vannier P."/>
            <person name="Oger P."/>
            <person name="Bartlett D.H."/>
            <person name="Noll K.M."/>
            <person name="Woyke T."/>
            <person name="Jebbar M."/>
        </authorList>
    </citation>
    <scope>NUCLEOTIDE SEQUENCE [LARGE SCALE GENOMIC DNA]</scope>
    <source>
        <strain evidence="2">DSM 14283 / JCM 11233 / KA3</strain>
    </source>
</reference>
<dbReference type="EMBL" id="CP003257">
    <property type="protein sequence ID" value="AEX86159.1"/>
    <property type="molecule type" value="Genomic_DNA"/>
</dbReference>
<reference evidence="2" key="2">
    <citation type="submission" date="2012-01" db="EMBL/GenBank/DDBJ databases">
        <title>Complete sequence of chromosome of Marinitoga piezophila KA3.</title>
        <authorList>
            <person name="Lucas S."/>
            <person name="Han J."/>
            <person name="Lapidus A."/>
            <person name="Cheng J.-F."/>
            <person name="Goodwin L."/>
            <person name="Pitluck S."/>
            <person name="Peters L."/>
            <person name="Mikhailova N."/>
            <person name="Teshima H."/>
            <person name="Detter J.C."/>
            <person name="Han C."/>
            <person name="Tapia R."/>
            <person name="Land M."/>
            <person name="Hauser L."/>
            <person name="Kyrpides N."/>
            <person name="Ivanova N."/>
            <person name="Pagani I."/>
            <person name="Jebbar M."/>
            <person name="Vannier P."/>
            <person name="Oger P."/>
            <person name="Cario A."/>
            <person name="Bartlett D."/>
            <person name="Noll K.M."/>
            <person name="Woyke T."/>
        </authorList>
    </citation>
    <scope>NUCLEOTIDE SEQUENCE [LARGE SCALE GENOMIC DNA]</scope>
    <source>
        <strain evidence="2">DSM 14283 / JCM 11233 / KA3</strain>
    </source>
</reference>
<evidence type="ECO:0000313" key="2">
    <source>
        <dbReference type="Proteomes" id="UP000007161"/>
    </source>
</evidence>
<dbReference type="Proteomes" id="UP000007161">
    <property type="component" value="Chromosome"/>
</dbReference>
<organism evidence="1 2">
    <name type="scientific">Marinitoga piezophila (strain DSM 14283 / JCM 11233 / KA3)</name>
    <dbReference type="NCBI Taxonomy" id="443254"/>
    <lineage>
        <taxon>Bacteria</taxon>
        <taxon>Thermotogati</taxon>
        <taxon>Thermotogota</taxon>
        <taxon>Thermotogae</taxon>
        <taxon>Petrotogales</taxon>
        <taxon>Petrotogaceae</taxon>
        <taxon>Marinitoga</taxon>
    </lineage>
</organism>
<accession>H2J5U0</accession>
<keyword evidence="2" id="KW-1185">Reference proteome</keyword>
<dbReference type="KEGG" id="mpz:Marpi_1778"/>
<gene>
    <name evidence="1" type="ordered locus">Marpi_1778</name>
</gene>
<name>H2J5U0_MARPK</name>
<dbReference type="AlphaFoldDB" id="H2J5U0"/>
<sequence length="144" mass="17064">MKCQLCKTNEAEIVQKFDYDGIMTEIGYCQKCMKEIMKFHLSPVNETTIKFFTTKLFFKNHSKFMESSVEISGVKTWVLSEGPIHSKRLIFKEDENSKIRDTQTVIERTLYYLSKEYEAARKNNDIDKMEAIEKIIKKLKRMLK</sequence>
<dbReference type="HOGENOM" id="CLU_1794205_0_0_0"/>
<dbReference type="STRING" id="443254.Marpi_1778"/>